<dbReference type="OrthoDB" id="2278929at2759"/>
<feature type="region of interest" description="Disordered" evidence="1">
    <location>
        <begin position="147"/>
        <end position="170"/>
    </location>
</feature>
<evidence type="ECO:0000256" key="2">
    <source>
        <dbReference type="SAM" id="Phobius"/>
    </source>
</evidence>
<feature type="compositionally biased region" description="Basic and acidic residues" evidence="1">
    <location>
        <begin position="330"/>
        <end position="339"/>
    </location>
</feature>
<evidence type="ECO:0000313" key="3">
    <source>
        <dbReference type="EMBL" id="KAG2218906.1"/>
    </source>
</evidence>
<accession>A0A8H7RXC9</accession>
<gene>
    <name evidence="3" type="ORF">INT45_007807</name>
</gene>
<feature type="compositionally biased region" description="Low complexity" evidence="1">
    <location>
        <begin position="257"/>
        <end position="275"/>
    </location>
</feature>
<keyword evidence="2" id="KW-0472">Membrane</keyword>
<dbReference type="AlphaFoldDB" id="A0A8H7RXC9"/>
<keyword evidence="4" id="KW-1185">Reference proteome</keyword>
<evidence type="ECO:0000256" key="1">
    <source>
        <dbReference type="SAM" id="MobiDB-lite"/>
    </source>
</evidence>
<name>A0A8H7RXC9_9FUNG</name>
<feature type="compositionally biased region" description="Low complexity" evidence="1">
    <location>
        <begin position="159"/>
        <end position="170"/>
    </location>
</feature>
<comment type="caution">
    <text evidence="3">The sequence shown here is derived from an EMBL/GenBank/DDBJ whole genome shotgun (WGS) entry which is preliminary data.</text>
</comment>
<proteinExistence type="predicted"/>
<sequence length="369" mass="41002">MINNKRDITEYECSNMGNQYPICEPTSNDVWYQGSDYKLIWNYNNAYYIVNTPVANNSLDFHLYYQENYSYKPIMQWYDLSLLTGSLTVNVNNSWFPQPADEGQNKTWTMYGWFLPAGRNATQMLLETETTYPRPFNWSVVQTYDPNYTKENPTGGNNGNDSNSDSSDNGSGLPGWAIAVIVIACIAFVAALCAIGAVIYLRRRQKQSRQPMTMTEAAAIAAARQNQNQPHQPPPPAGGGTTKSDVGSIYSSTPIIGAAGSHSRGSAASTEGSGSTRHRASPPADSFRNLMYSEWKSRAPPGEQEEEEEELRRRRLGEALLQRELEEEGAAVKHTDRRPMTVAPPEALESKAVVLERQDGKNNPPSPSQ</sequence>
<keyword evidence="2" id="KW-1133">Transmembrane helix</keyword>
<reference evidence="3 4" key="1">
    <citation type="submission" date="2020-12" db="EMBL/GenBank/DDBJ databases">
        <title>Metabolic potential, ecology and presence of endohyphal bacteria is reflected in genomic diversity of Mucoromycotina.</title>
        <authorList>
            <person name="Muszewska A."/>
            <person name="Okrasinska A."/>
            <person name="Steczkiewicz K."/>
            <person name="Drgas O."/>
            <person name="Orlowska M."/>
            <person name="Perlinska-Lenart U."/>
            <person name="Aleksandrzak-Piekarczyk T."/>
            <person name="Szatraj K."/>
            <person name="Zielenkiewicz U."/>
            <person name="Pilsyk S."/>
            <person name="Malc E."/>
            <person name="Mieczkowski P."/>
            <person name="Kruszewska J.S."/>
            <person name="Biernat P."/>
            <person name="Pawlowska J."/>
        </authorList>
    </citation>
    <scope>NUCLEOTIDE SEQUENCE [LARGE SCALE GENOMIC DNA]</scope>
    <source>
        <strain evidence="3 4">CBS 142.35</strain>
    </source>
</reference>
<feature type="transmembrane region" description="Helical" evidence="2">
    <location>
        <begin position="176"/>
        <end position="201"/>
    </location>
</feature>
<dbReference type="Proteomes" id="UP000646827">
    <property type="component" value="Unassembled WGS sequence"/>
</dbReference>
<organism evidence="3 4">
    <name type="scientific">Circinella minor</name>
    <dbReference type="NCBI Taxonomy" id="1195481"/>
    <lineage>
        <taxon>Eukaryota</taxon>
        <taxon>Fungi</taxon>
        <taxon>Fungi incertae sedis</taxon>
        <taxon>Mucoromycota</taxon>
        <taxon>Mucoromycotina</taxon>
        <taxon>Mucoromycetes</taxon>
        <taxon>Mucorales</taxon>
        <taxon>Lichtheimiaceae</taxon>
        <taxon>Circinella</taxon>
    </lineage>
</organism>
<keyword evidence="2" id="KW-0812">Transmembrane</keyword>
<feature type="region of interest" description="Disordered" evidence="1">
    <location>
        <begin position="223"/>
        <end position="288"/>
    </location>
</feature>
<feature type="region of interest" description="Disordered" evidence="1">
    <location>
        <begin position="325"/>
        <end position="369"/>
    </location>
</feature>
<evidence type="ECO:0000313" key="4">
    <source>
        <dbReference type="Proteomes" id="UP000646827"/>
    </source>
</evidence>
<protein>
    <submittedName>
        <fullName evidence="3">Uncharacterized protein</fullName>
    </submittedName>
</protein>
<dbReference type="EMBL" id="JAEPRB010000204">
    <property type="protein sequence ID" value="KAG2218906.1"/>
    <property type="molecule type" value="Genomic_DNA"/>
</dbReference>
<feature type="compositionally biased region" description="Polar residues" evidence="1">
    <location>
        <begin position="242"/>
        <end position="254"/>
    </location>
</feature>